<dbReference type="AlphaFoldDB" id="A0AAN6UA86"/>
<reference evidence="2" key="1">
    <citation type="journal article" date="2023" name="Mol. Phylogenet. Evol.">
        <title>Genome-scale phylogeny and comparative genomics of the fungal order Sordariales.</title>
        <authorList>
            <person name="Hensen N."/>
            <person name="Bonometti L."/>
            <person name="Westerberg I."/>
            <person name="Brannstrom I.O."/>
            <person name="Guillou S."/>
            <person name="Cros-Aarteil S."/>
            <person name="Calhoun S."/>
            <person name="Haridas S."/>
            <person name="Kuo A."/>
            <person name="Mondo S."/>
            <person name="Pangilinan J."/>
            <person name="Riley R."/>
            <person name="LaButti K."/>
            <person name="Andreopoulos B."/>
            <person name="Lipzen A."/>
            <person name="Chen C."/>
            <person name="Yan M."/>
            <person name="Daum C."/>
            <person name="Ng V."/>
            <person name="Clum A."/>
            <person name="Steindorff A."/>
            <person name="Ohm R.A."/>
            <person name="Martin F."/>
            <person name="Silar P."/>
            <person name="Natvig D.O."/>
            <person name="Lalanne C."/>
            <person name="Gautier V."/>
            <person name="Ament-Velasquez S.L."/>
            <person name="Kruys A."/>
            <person name="Hutchinson M.I."/>
            <person name="Powell A.J."/>
            <person name="Barry K."/>
            <person name="Miller A.N."/>
            <person name="Grigoriev I.V."/>
            <person name="Debuchy R."/>
            <person name="Gladieux P."/>
            <person name="Hiltunen Thoren M."/>
            <person name="Johannesson H."/>
        </authorList>
    </citation>
    <scope>NUCLEOTIDE SEQUENCE</scope>
    <source>
        <strain evidence="2">CBS 731.68</strain>
    </source>
</reference>
<comment type="caution">
    <text evidence="2">The sequence shown here is derived from an EMBL/GenBank/DDBJ whole genome shotgun (WGS) entry which is preliminary data.</text>
</comment>
<accession>A0AAN6UA86</accession>
<gene>
    <name evidence="2" type="ORF">N657DRAFT_67212</name>
</gene>
<dbReference type="GeneID" id="87832389"/>
<keyword evidence="3" id="KW-1185">Reference proteome</keyword>
<dbReference type="Proteomes" id="UP001302602">
    <property type="component" value="Unassembled WGS sequence"/>
</dbReference>
<dbReference type="EMBL" id="MU853223">
    <property type="protein sequence ID" value="KAK4129313.1"/>
    <property type="molecule type" value="Genomic_DNA"/>
</dbReference>
<proteinExistence type="predicted"/>
<evidence type="ECO:0000313" key="2">
    <source>
        <dbReference type="EMBL" id="KAK4129313.1"/>
    </source>
</evidence>
<name>A0AAN6UA86_9PEZI</name>
<feature type="region of interest" description="Disordered" evidence="1">
    <location>
        <begin position="1"/>
        <end position="39"/>
    </location>
</feature>
<evidence type="ECO:0000256" key="1">
    <source>
        <dbReference type="SAM" id="MobiDB-lite"/>
    </source>
</evidence>
<organism evidence="2 3">
    <name type="scientific">Parathielavia appendiculata</name>
    <dbReference type="NCBI Taxonomy" id="2587402"/>
    <lineage>
        <taxon>Eukaryota</taxon>
        <taxon>Fungi</taxon>
        <taxon>Dikarya</taxon>
        <taxon>Ascomycota</taxon>
        <taxon>Pezizomycotina</taxon>
        <taxon>Sordariomycetes</taxon>
        <taxon>Sordariomycetidae</taxon>
        <taxon>Sordariales</taxon>
        <taxon>Chaetomiaceae</taxon>
        <taxon>Parathielavia</taxon>
    </lineage>
</organism>
<sequence>MASAAPSKLDGVGPQLVCSHSSGEGDPASLKSRRPAGTAVATRKKHLGIPNTTFCRVRLYRRLARKSVNKSNSDCLAIRAWLPRRQQPEVAGAIQVPTEVAMLSMKRRDEVTTGSSWIHTRAAHTCKQTERWPHTLVLLQRKSEFKKKTRNMLCPVSSTQDVKNAA</sequence>
<protein>
    <submittedName>
        <fullName evidence="2">Uncharacterized protein</fullName>
    </submittedName>
</protein>
<evidence type="ECO:0000313" key="3">
    <source>
        <dbReference type="Proteomes" id="UP001302602"/>
    </source>
</evidence>
<reference evidence="2" key="2">
    <citation type="submission" date="2023-05" db="EMBL/GenBank/DDBJ databases">
        <authorList>
            <consortium name="Lawrence Berkeley National Laboratory"/>
            <person name="Steindorff A."/>
            <person name="Hensen N."/>
            <person name="Bonometti L."/>
            <person name="Westerberg I."/>
            <person name="Brannstrom I.O."/>
            <person name="Guillou S."/>
            <person name="Cros-Aarteil S."/>
            <person name="Calhoun S."/>
            <person name="Haridas S."/>
            <person name="Kuo A."/>
            <person name="Mondo S."/>
            <person name="Pangilinan J."/>
            <person name="Riley R."/>
            <person name="Labutti K."/>
            <person name="Andreopoulos B."/>
            <person name="Lipzen A."/>
            <person name="Chen C."/>
            <person name="Yanf M."/>
            <person name="Daum C."/>
            <person name="Ng V."/>
            <person name="Clum A."/>
            <person name="Ohm R."/>
            <person name="Martin F."/>
            <person name="Silar P."/>
            <person name="Natvig D."/>
            <person name="Lalanne C."/>
            <person name="Gautier V."/>
            <person name="Ament-Velasquez S.L."/>
            <person name="Kruys A."/>
            <person name="Hutchinson M.I."/>
            <person name="Powell A.J."/>
            <person name="Barry K."/>
            <person name="Miller A.N."/>
            <person name="Grigoriev I.V."/>
            <person name="Debuchy R."/>
            <person name="Gladieux P."/>
            <person name="Thoren M.H."/>
            <person name="Johannesson H."/>
        </authorList>
    </citation>
    <scope>NUCLEOTIDE SEQUENCE</scope>
    <source>
        <strain evidence="2">CBS 731.68</strain>
    </source>
</reference>
<dbReference type="RefSeq" id="XP_062653084.1">
    <property type="nucleotide sequence ID" value="XM_062795621.1"/>
</dbReference>